<evidence type="ECO:0000313" key="3">
    <source>
        <dbReference type="EMBL" id="AIU71264.1"/>
    </source>
</evidence>
<dbReference type="OrthoDB" id="6637438at2"/>
<sequence>MRKIITVVTCSALLMGSGFAFAADTTSASGDGMQQESHKMDHMSKKPQEMKKQHLDAMQKGEAPKQDEMSKDQMDKKPIKQGDTLKKTSSGY</sequence>
<feature type="compositionally biased region" description="Basic and acidic residues" evidence="1">
    <location>
        <begin position="36"/>
        <end position="86"/>
    </location>
</feature>
<reference evidence="3 4" key="1">
    <citation type="journal article" date="2014" name="Gut Pathog.">
        <title>Gene clusters of Hafnia alvei strain FB1 important in survival and pathogenesis: a draft genome perspective.</title>
        <authorList>
            <person name="Tan J.Y."/>
            <person name="Yin W.F."/>
            <person name="Chan K.G."/>
        </authorList>
    </citation>
    <scope>NUCLEOTIDE SEQUENCE [LARGE SCALE GENOMIC DNA]</scope>
    <source>
        <strain evidence="3 4">FB1</strain>
    </source>
</reference>
<dbReference type="HOGENOM" id="CLU_2409159_0_0_6"/>
<protein>
    <recommendedName>
        <fullName evidence="5">Pentapeptide MXKDX repeat protein</fullName>
    </recommendedName>
</protein>
<keyword evidence="2" id="KW-0732">Signal</keyword>
<dbReference type="RefSeq" id="WP_025802164.1">
    <property type="nucleotide sequence ID" value="NZ_CP009706.1"/>
</dbReference>
<feature type="region of interest" description="Disordered" evidence="1">
    <location>
        <begin position="24"/>
        <end position="92"/>
    </location>
</feature>
<keyword evidence="4" id="KW-1185">Reference proteome</keyword>
<dbReference type="Proteomes" id="UP000029986">
    <property type="component" value="Chromosome"/>
</dbReference>
<dbReference type="AlphaFoldDB" id="A0A097QXR0"/>
<evidence type="ECO:0000313" key="4">
    <source>
        <dbReference type="Proteomes" id="UP000029986"/>
    </source>
</evidence>
<evidence type="ECO:0000256" key="2">
    <source>
        <dbReference type="SAM" id="SignalP"/>
    </source>
</evidence>
<feature type="compositionally biased region" description="Polar residues" evidence="1">
    <location>
        <begin position="24"/>
        <end position="35"/>
    </location>
</feature>
<evidence type="ECO:0000256" key="1">
    <source>
        <dbReference type="SAM" id="MobiDB-lite"/>
    </source>
</evidence>
<feature type="signal peptide" evidence="2">
    <location>
        <begin position="1"/>
        <end position="22"/>
    </location>
</feature>
<dbReference type="KEGG" id="hav:AT03_01885"/>
<organism evidence="3 4">
    <name type="scientific">Hafnia alvei FB1</name>
    <dbReference type="NCBI Taxonomy" id="1453496"/>
    <lineage>
        <taxon>Bacteria</taxon>
        <taxon>Pseudomonadati</taxon>
        <taxon>Pseudomonadota</taxon>
        <taxon>Gammaproteobacteria</taxon>
        <taxon>Enterobacterales</taxon>
        <taxon>Hafniaceae</taxon>
        <taxon>Hafnia</taxon>
    </lineage>
</organism>
<proteinExistence type="predicted"/>
<feature type="chain" id="PRO_5001937034" description="Pentapeptide MXKDX repeat protein" evidence="2">
    <location>
        <begin position="23"/>
        <end position="92"/>
    </location>
</feature>
<dbReference type="PATRIC" id="fig|1453496.5.peg.376"/>
<dbReference type="EMBL" id="CP009706">
    <property type="protein sequence ID" value="AIU71264.1"/>
    <property type="molecule type" value="Genomic_DNA"/>
</dbReference>
<evidence type="ECO:0008006" key="5">
    <source>
        <dbReference type="Google" id="ProtNLM"/>
    </source>
</evidence>
<name>A0A097QXR0_HAFAL</name>
<accession>A0A097QXR0</accession>
<gene>
    <name evidence="3" type="ORF">AT03_01885</name>
</gene>